<keyword evidence="2" id="KW-1185">Reference proteome</keyword>
<organism evidence="1 2">
    <name type="scientific">Parendozoicomonas callyspongiae</name>
    <dbReference type="NCBI Taxonomy" id="2942213"/>
    <lineage>
        <taxon>Bacteria</taxon>
        <taxon>Pseudomonadati</taxon>
        <taxon>Pseudomonadota</taxon>
        <taxon>Gammaproteobacteria</taxon>
        <taxon>Oceanospirillales</taxon>
        <taxon>Endozoicomonadaceae</taxon>
        <taxon>Parendozoicomonas</taxon>
    </lineage>
</organism>
<reference evidence="1 2" key="1">
    <citation type="submission" date="2022-05" db="EMBL/GenBank/DDBJ databases">
        <authorList>
            <person name="Park J.-S."/>
        </authorList>
    </citation>
    <scope>NUCLEOTIDE SEQUENCE [LARGE SCALE GENOMIC DNA]</scope>
    <source>
        <strain evidence="1 2">2012CJ34-2</strain>
    </source>
</reference>
<dbReference type="RefSeq" id="WP_249699497.1">
    <property type="nucleotide sequence ID" value="NZ_JAMFLX010000012.1"/>
</dbReference>
<dbReference type="EMBL" id="JAMFLX010000012">
    <property type="protein sequence ID" value="MCL6270308.1"/>
    <property type="molecule type" value="Genomic_DNA"/>
</dbReference>
<name>A0ABT0PG42_9GAMM</name>
<sequence>MHVKREELEKHDPELLTVFALRIKEKLQLKNIKLRGRPGDLNMPCCSKNTEIEVELSIPHILLVGYRKTQNVKMNDYPARLHPMIQSAMEMYLQNLADGKINVALKVIHESRKVFT</sequence>
<comment type="caution">
    <text evidence="1">The sequence shown here is derived from an EMBL/GenBank/DDBJ whole genome shotgun (WGS) entry which is preliminary data.</text>
</comment>
<proteinExistence type="predicted"/>
<accession>A0ABT0PG42</accession>
<gene>
    <name evidence="1" type="ORF">M3P05_10290</name>
</gene>
<protein>
    <submittedName>
        <fullName evidence="1">Uncharacterized protein</fullName>
    </submittedName>
</protein>
<evidence type="ECO:0000313" key="1">
    <source>
        <dbReference type="EMBL" id="MCL6270308.1"/>
    </source>
</evidence>
<evidence type="ECO:0000313" key="2">
    <source>
        <dbReference type="Proteomes" id="UP001203338"/>
    </source>
</evidence>
<dbReference type="Proteomes" id="UP001203338">
    <property type="component" value="Unassembled WGS sequence"/>
</dbReference>